<sequence>MSELFNQIADFYGGDSMLKARFTDLAFLASSLGRALVSGDALEVSHFDGYMNRRKSFEQVSRLDTIVCLARVTALLEAKLKELPTSELEALDRMRQMMLQASEPSK</sequence>
<dbReference type="RefSeq" id="WP_316426933.1">
    <property type="nucleotide sequence ID" value="NZ_CP130144.1"/>
</dbReference>
<dbReference type="EMBL" id="CP130144">
    <property type="protein sequence ID" value="WNZ45202.1"/>
    <property type="molecule type" value="Genomic_DNA"/>
</dbReference>
<protein>
    <submittedName>
        <fullName evidence="1">Uncharacterized protein</fullName>
    </submittedName>
</protein>
<reference evidence="1" key="2">
    <citation type="submission" date="2023-07" db="EMBL/GenBank/DDBJ databases">
        <authorList>
            <person name="Bai X.-H."/>
            <person name="Wang H.-H."/>
            <person name="Wang J."/>
            <person name="Ma M.-Y."/>
            <person name="Hu H.-H."/>
            <person name="Song Z.-L."/>
            <person name="Ma H.-G."/>
            <person name="Fan Y."/>
            <person name="Du C.-Y."/>
            <person name="Xu J.-C."/>
        </authorList>
    </citation>
    <scope>NUCLEOTIDE SEQUENCE</scope>
    <source>
        <strain evidence="1">CZ1</strain>
    </source>
</reference>
<proteinExistence type="predicted"/>
<organism evidence="1">
    <name type="scientific">Leptolyngbya boryana CZ1</name>
    <dbReference type="NCBI Taxonomy" id="3060204"/>
    <lineage>
        <taxon>Bacteria</taxon>
        <taxon>Bacillati</taxon>
        <taxon>Cyanobacteriota</taxon>
        <taxon>Cyanophyceae</taxon>
        <taxon>Leptolyngbyales</taxon>
        <taxon>Leptolyngbyaceae</taxon>
        <taxon>Leptolyngbya group</taxon>
        <taxon>Leptolyngbya</taxon>
    </lineage>
</organism>
<gene>
    <name evidence="1" type="ORF">Q2T42_25785</name>
</gene>
<name>A0AA97ANV2_LEPBY</name>
<reference evidence="1" key="1">
    <citation type="journal article" date="2023" name="Plants (Basel)">
        <title>Genomic Analysis of Leptolyngbya boryana CZ1 Reveals Efficient Carbon Fixation Modules.</title>
        <authorList>
            <person name="Bai X."/>
            <person name="Wang H."/>
            <person name="Cheng W."/>
            <person name="Wang J."/>
            <person name="Ma M."/>
            <person name="Hu H."/>
            <person name="Song Z."/>
            <person name="Ma H."/>
            <person name="Fan Y."/>
            <person name="Du C."/>
            <person name="Xu J."/>
        </authorList>
    </citation>
    <scope>NUCLEOTIDE SEQUENCE</scope>
    <source>
        <strain evidence="1">CZ1</strain>
    </source>
</reference>
<accession>A0AA97ANV2</accession>
<dbReference type="AlphaFoldDB" id="A0AA97ANV2"/>
<evidence type="ECO:0000313" key="1">
    <source>
        <dbReference type="EMBL" id="WNZ45202.1"/>
    </source>
</evidence>